<protein>
    <recommendedName>
        <fullName evidence="5">Glycoside hydrolase family 5 domain-containing protein</fullName>
    </recommendedName>
</protein>
<dbReference type="GO" id="GO:0000272">
    <property type="term" value="P:polysaccharide catabolic process"/>
    <property type="evidence" value="ECO:0007669"/>
    <property type="project" value="InterPro"/>
</dbReference>
<evidence type="ECO:0000256" key="4">
    <source>
        <dbReference type="SAM" id="SignalP"/>
    </source>
</evidence>
<feature type="domain" description="Glycoside hydrolase family 5" evidence="5">
    <location>
        <begin position="154"/>
        <end position="468"/>
    </location>
</feature>
<name>A0A427YS81_9TREE</name>
<dbReference type="Gene3D" id="2.60.40.1180">
    <property type="entry name" value="Golgi alpha-mannosidase II"/>
    <property type="match status" value="1"/>
</dbReference>
<dbReference type="SUPFAM" id="SSF51445">
    <property type="entry name" value="(Trans)glycosidases"/>
    <property type="match status" value="1"/>
</dbReference>
<evidence type="ECO:0000256" key="2">
    <source>
        <dbReference type="ARBA" id="ARBA00022801"/>
    </source>
</evidence>
<keyword evidence="7" id="KW-1185">Reference proteome</keyword>
<dbReference type="GO" id="GO:0004553">
    <property type="term" value="F:hydrolase activity, hydrolyzing O-glycosyl compounds"/>
    <property type="evidence" value="ECO:0007669"/>
    <property type="project" value="InterPro"/>
</dbReference>
<evidence type="ECO:0000313" key="6">
    <source>
        <dbReference type="EMBL" id="RSH93876.1"/>
    </source>
</evidence>
<dbReference type="STRING" id="1890683.A0A427YS81"/>
<dbReference type="OrthoDB" id="1887033at2759"/>
<keyword evidence="2" id="KW-0378">Hydrolase</keyword>
<sequence>MLNPWSPTSLTVLLSLVLCALPPSSASPVPTAPANTPSHRPFTPPQRLFSSNTNSTFKALPPMPNPNRPIWRTDPVFEPILAPKPPGREMKNRTDEAWSTNRTLPAITHVDKENGMFYDEDGKVRMFRGMAVSYKVSPFVPNLDTFDPVMSFAEDDLRLFDKLNLNVMRLGISWAAVQPQKGEHGFDLAYLDKTRRMVEKAAEAGIYVVIECHQDLFAEKFMGDGMPSWAITRDWNTLPFPMPIHGLSMAKYDSLAHVDSAPINMKYSDFWGFEYGADAVTRAFWGLYTNYDGVQTEFVRFWGKLAETFSGMSNLLGYEIMNEPFIAARSTLHVPLAWLTRGRTDTYYLQPMYDRVEAAIRQHDDRSLIFWEPVCGSGGDLGAGFSKTPGDKPEKSVFSFHSYGPNAIDTLTMETAIQKGVGTAHRLGGAAMMTEWDVEYVQGPRRLRKVLELADDVRLSWIGWQYKQFVRVAGSPPYGTLVDPRTGVYRPGMCKLFSRPYPSAVYGDLLGFNFNWTTSELTVRVAPPKDGEAEVVISVTEEDEWGWDGSWRLQHVGKADGERIGSVRVEKEKDLRKGGTGVRWWVEKAWVEGSKFVKIRLGEGWEGEATIVVGLEPSAELEKDQTVVIQEWNEKHAEWNATADDAWGLGM</sequence>
<evidence type="ECO:0000256" key="3">
    <source>
        <dbReference type="ARBA" id="ARBA00023295"/>
    </source>
</evidence>
<feature type="chain" id="PRO_5019180794" description="Glycoside hydrolase family 5 domain-containing protein" evidence="4">
    <location>
        <begin position="27"/>
        <end position="651"/>
    </location>
</feature>
<keyword evidence="3" id="KW-0326">Glycosidase</keyword>
<dbReference type="EMBL" id="RSCD01000003">
    <property type="protein sequence ID" value="RSH93876.1"/>
    <property type="molecule type" value="Genomic_DNA"/>
</dbReference>
<dbReference type="Pfam" id="PF00150">
    <property type="entry name" value="Cellulase"/>
    <property type="match status" value="1"/>
</dbReference>
<dbReference type="AlphaFoldDB" id="A0A427YS81"/>
<dbReference type="InterPro" id="IPR017853">
    <property type="entry name" value="GH"/>
</dbReference>
<evidence type="ECO:0000256" key="1">
    <source>
        <dbReference type="ARBA" id="ARBA00005641"/>
    </source>
</evidence>
<dbReference type="PANTHER" id="PTHR31308:SF3">
    <property type="entry name" value="ENDOGLYCOCERAMIDASE"/>
    <property type="match status" value="1"/>
</dbReference>
<dbReference type="Gene3D" id="3.20.20.80">
    <property type="entry name" value="Glycosidases"/>
    <property type="match status" value="1"/>
</dbReference>
<gene>
    <name evidence="6" type="ORF">EHS25_006527</name>
</gene>
<proteinExistence type="inferred from homology"/>
<dbReference type="InterPro" id="IPR013780">
    <property type="entry name" value="Glyco_hydro_b"/>
</dbReference>
<accession>A0A427YS81</accession>
<reference evidence="6 7" key="1">
    <citation type="submission" date="2018-11" db="EMBL/GenBank/DDBJ databases">
        <title>Genome sequence of Saitozyma podzolica DSM 27192.</title>
        <authorList>
            <person name="Aliyu H."/>
            <person name="Gorte O."/>
            <person name="Ochsenreither K."/>
        </authorList>
    </citation>
    <scope>NUCLEOTIDE SEQUENCE [LARGE SCALE GENOMIC DNA]</scope>
    <source>
        <strain evidence="6 7">DSM 27192</strain>
    </source>
</reference>
<dbReference type="InterPro" id="IPR052066">
    <property type="entry name" value="Glycosphingolipid_Hydrolases"/>
</dbReference>
<organism evidence="6 7">
    <name type="scientific">Saitozyma podzolica</name>
    <dbReference type="NCBI Taxonomy" id="1890683"/>
    <lineage>
        <taxon>Eukaryota</taxon>
        <taxon>Fungi</taxon>
        <taxon>Dikarya</taxon>
        <taxon>Basidiomycota</taxon>
        <taxon>Agaricomycotina</taxon>
        <taxon>Tremellomycetes</taxon>
        <taxon>Tremellales</taxon>
        <taxon>Trimorphomycetaceae</taxon>
        <taxon>Saitozyma</taxon>
    </lineage>
</organism>
<evidence type="ECO:0000259" key="5">
    <source>
        <dbReference type="Pfam" id="PF00150"/>
    </source>
</evidence>
<feature type="signal peptide" evidence="4">
    <location>
        <begin position="1"/>
        <end position="26"/>
    </location>
</feature>
<dbReference type="PANTHER" id="PTHR31308">
    <property type="match status" value="1"/>
</dbReference>
<dbReference type="Proteomes" id="UP000279259">
    <property type="component" value="Unassembled WGS sequence"/>
</dbReference>
<dbReference type="InterPro" id="IPR001547">
    <property type="entry name" value="Glyco_hydro_5"/>
</dbReference>
<comment type="caution">
    <text evidence="6">The sequence shown here is derived from an EMBL/GenBank/DDBJ whole genome shotgun (WGS) entry which is preliminary data.</text>
</comment>
<evidence type="ECO:0000313" key="7">
    <source>
        <dbReference type="Proteomes" id="UP000279259"/>
    </source>
</evidence>
<comment type="similarity">
    <text evidence="1">Belongs to the glycosyl hydrolase 5 (cellulase A) family.</text>
</comment>
<keyword evidence="4" id="KW-0732">Signal</keyword>